<organism evidence="2 3">
    <name type="scientific">Cryobacterium frigoriphilum</name>
    <dbReference type="NCBI Taxonomy" id="1259150"/>
    <lineage>
        <taxon>Bacteria</taxon>
        <taxon>Bacillati</taxon>
        <taxon>Actinomycetota</taxon>
        <taxon>Actinomycetes</taxon>
        <taxon>Micrococcales</taxon>
        <taxon>Microbacteriaceae</taxon>
        <taxon>Cryobacterium</taxon>
    </lineage>
</organism>
<evidence type="ECO:0000313" key="2">
    <source>
        <dbReference type="EMBL" id="TFD49852.1"/>
    </source>
</evidence>
<keyword evidence="3" id="KW-1185">Reference proteome</keyword>
<keyword evidence="1" id="KW-0812">Transmembrane</keyword>
<sequence>MSSLLNAIGAEFAKILTTRLWWILALVLFGYIGLLAGGLAALFAGIQSGAISPDAAGTSSGGIPDFGTLPPLVYSFASSVGYVFPVLIGALATTGEFRHQTLTPTFLASPRRGQVLGAKVIALFVVGAVFGVVALAASVGIGAPVMNAFDVDPMLSDAATWWLIGRIVLAMGLWAIIGVGLGVLVPNQVASIVIVLAFTQFVEPLLRLAASFLEVTARIGNFLPGAASDALVGASVFTMASPTGGAAEALDWWQGGLVLLAYALAATVGGYAVSWKRDVT</sequence>
<feature type="transmembrane region" description="Helical" evidence="1">
    <location>
        <begin position="252"/>
        <end position="273"/>
    </location>
</feature>
<evidence type="ECO:0000313" key="3">
    <source>
        <dbReference type="Proteomes" id="UP000297447"/>
    </source>
</evidence>
<comment type="caution">
    <text evidence="2">The sequence shown here is derived from an EMBL/GenBank/DDBJ whole genome shotgun (WGS) entry which is preliminary data.</text>
</comment>
<reference evidence="2 3" key="1">
    <citation type="submission" date="2019-03" db="EMBL/GenBank/DDBJ databases">
        <title>Genomics of glacier-inhabiting Cryobacterium strains.</title>
        <authorList>
            <person name="Liu Q."/>
            <person name="Xin Y.-H."/>
        </authorList>
    </citation>
    <scope>NUCLEOTIDE SEQUENCE [LARGE SCALE GENOMIC DNA]</scope>
    <source>
        <strain evidence="2 3">Hh14</strain>
    </source>
</reference>
<name>A0A4R9A086_9MICO</name>
<evidence type="ECO:0000256" key="1">
    <source>
        <dbReference type="SAM" id="Phobius"/>
    </source>
</evidence>
<dbReference type="Proteomes" id="UP000297447">
    <property type="component" value="Unassembled WGS sequence"/>
</dbReference>
<dbReference type="EMBL" id="SOHE01000046">
    <property type="protein sequence ID" value="TFD49852.1"/>
    <property type="molecule type" value="Genomic_DNA"/>
</dbReference>
<feature type="transmembrane region" description="Helical" evidence="1">
    <location>
        <begin position="20"/>
        <end position="46"/>
    </location>
</feature>
<feature type="transmembrane region" description="Helical" evidence="1">
    <location>
        <begin position="72"/>
        <end position="95"/>
    </location>
</feature>
<accession>A0A4R9A086</accession>
<feature type="transmembrane region" description="Helical" evidence="1">
    <location>
        <begin position="116"/>
        <end position="141"/>
    </location>
</feature>
<keyword evidence="1" id="KW-0472">Membrane</keyword>
<feature type="transmembrane region" description="Helical" evidence="1">
    <location>
        <begin position="192"/>
        <end position="213"/>
    </location>
</feature>
<proteinExistence type="predicted"/>
<dbReference type="OrthoDB" id="5244396at2"/>
<dbReference type="AlphaFoldDB" id="A0A4R9A086"/>
<gene>
    <name evidence="2" type="ORF">E3T55_10510</name>
</gene>
<dbReference type="RefSeq" id="WP_134519525.1">
    <property type="nucleotide sequence ID" value="NZ_SOHE01000046.1"/>
</dbReference>
<feature type="transmembrane region" description="Helical" evidence="1">
    <location>
        <begin position="161"/>
        <end position="185"/>
    </location>
</feature>
<keyword evidence="1" id="KW-1133">Transmembrane helix</keyword>
<protein>
    <submittedName>
        <fullName evidence="2">ABC transporter permease</fullName>
    </submittedName>
</protein>